<dbReference type="PROSITE" id="PS51192">
    <property type="entry name" value="HELICASE_ATP_BIND_1"/>
    <property type="match status" value="1"/>
</dbReference>
<keyword evidence="5" id="KW-1185">Reference proteome</keyword>
<dbReference type="EMBL" id="WHLY01000002">
    <property type="protein sequence ID" value="MPR35401.1"/>
    <property type="molecule type" value="Genomic_DNA"/>
</dbReference>
<dbReference type="Pfam" id="PF00271">
    <property type="entry name" value="Helicase_C"/>
    <property type="match status" value="1"/>
</dbReference>
<accession>A0A7C9BHV6</accession>
<gene>
    <name evidence="4" type="ORF">GBK04_19095</name>
</gene>
<dbReference type="AlphaFoldDB" id="A0A7C9BHV6"/>
<keyword evidence="4" id="KW-0547">Nucleotide-binding</keyword>
<dbReference type="SMART" id="SM00487">
    <property type="entry name" value="DEXDc"/>
    <property type="match status" value="1"/>
</dbReference>
<keyword evidence="4" id="KW-0347">Helicase</keyword>
<dbReference type="Proteomes" id="UP000479293">
    <property type="component" value="Unassembled WGS sequence"/>
</dbReference>
<comment type="caution">
    <text evidence="4">The sequence shown here is derived from an EMBL/GenBank/DDBJ whole genome shotgun (WGS) entry which is preliminary data.</text>
</comment>
<organism evidence="4 5">
    <name type="scientific">Salmonirosea aquatica</name>
    <dbReference type="NCBI Taxonomy" id="2654236"/>
    <lineage>
        <taxon>Bacteria</taxon>
        <taxon>Pseudomonadati</taxon>
        <taxon>Bacteroidota</taxon>
        <taxon>Cytophagia</taxon>
        <taxon>Cytophagales</taxon>
        <taxon>Spirosomataceae</taxon>
        <taxon>Salmonirosea</taxon>
    </lineage>
</organism>
<dbReference type="GO" id="GO:0004386">
    <property type="term" value="F:helicase activity"/>
    <property type="evidence" value="ECO:0007669"/>
    <property type="project" value="UniProtKB-KW"/>
</dbReference>
<dbReference type="SMART" id="SM00490">
    <property type="entry name" value="HELICc"/>
    <property type="match status" value="1"/>
</dbReference>
<evidence type="ECO:0000313" key="5">
    <source>
        <dbReference type="Proteomes" id="UP000479293"/>
    </source>
</evidence>
<sequence length="981" mass="114016">MKVSTTEPYQIIYSLLQHEYLGYLFESFVVQLDSRGDLTFLNQNISAKNVREFAAGLDETDFELVRLIDDMQQDVILRKYNPRKLSPVDFFLKIYDPQKGDKGIQETIAGYLEGFRAKILEKLVGKQLFIMGNDGDPIWKRLEWMPEKTRVRFYVMRNEENTHYFPTMLYAGQKLNFQYADGMVICDEPAWLVVNGGLYHFEGEVDGKKIRPFLNKKFIAIPRAMEDQYYRKFVVPLIASYDVASKGLEIRQEKLPARPVLTLSEMYSHKKQVPALFGEPEGEAEEDLSGDSEVAFDLSFCYGQFSFQFDSFAHASNVSLEKSGDDYIFHKVRRDLPLERQRINQLKDWGLNVRQGRCLLTKAQAFDWLNAHLLKLGEQGFEVRQSADNTRRYFLGYSSLDVSIIEGRDWFDIHAKVRFGEFEIPFLKLRRYILQRKKEFALPNGEIAVIPEWWFTKYSELFTYIESHSTDDTLRLKKHHLILVQELQRDSLATTVLSRRLENLRDFQQIETYPPPHGFRGELRRYQQAGYDWLRFLNQYRFGGCLADDMGLGKTIQTLALLQSEKENGATAPSLLVMPTSLLYNWALEAQRFTPDLKVFQYTGTYREKNTEQFADYDLILTSYGIARLDVGLLKTFRFHYIILDESQAIKNPTSGITKAVMKLHSAHRLILTGTPLENSTLDLWSQMTFVNPGLLGNQSFFRKEYQLPIEKKNDEEKTQRLYHHIKPFILRRHKSQVATDLPEKVESVQYCDMSEDQEAKYEEAKSYYRNLILEQIETEGLSKSQMVVLQGLSKLRQLANHPRMVDEGYESDSGKFKDIIHKLETAIGENHKILVFSQFVKHLTLLRGYLDQKKIRYAYLDGSTKDRRYEVETFQNDPTLKLFLISLKAGGVGLNLTAADYVFLLDPWWNPAIEAQAVDRAHRIGQEQTVFTYKFITKNTVEEKILALQHSKRQLANDLISSEEGFLKSLSREDVLGLLD</sequence>
<name>A0A7C9BHV6_9BACT</name>
<evidence type="ECO:0000313" key="4">
    <source>
        <dbReference type="EMBL" id="MPR35401.1"/>
    </source>
</evidence>
<dbReference type="GO" id="GO:0005524">
    <property type="term" value="F:ATP binding"/>
    <property type="evidence" value="ECO:0007669"/>
    <property type="project" value="InterPro"/>
</dbReference>
<dbReference type="RefSeq" id="WP_152762416.1">
    <property type="nucleotide sequence ID" value="NZ_WHLY01000002.1"/>
</dbReference>
<reference evidence="4 5" key="1">
    <citation type="submission" date="2019-10" db="EMBL/GenBank/DDBJ databases">
        <title>Draft Genome Sequence of Cytophagaceae sp. SJW1-29.</title>
        <authorList>
            <person name="Choi A."/>
        </authorList>
    </citation>
    <scope>NUCLEOTIDE SEQUENCE [LARGE SCALE GENOMIC DNA]</scope>
    <source>
        <strain evidence="4 5">SJW1-29</strain>
    </source>
</reference>
<dbReference type="InterPro" id="IPR001650">
    <property type="entry name" value="Helicase_C-like"/>
</dbReference>
<evidence type="ECO:0000259" key="2">
    <source>
        <dbReference type="PROSITE" id="PS51192"/>
    </source>
</evidence>
<dbReference type="InterPro" id="IPR049730">
    <property type="entry name" value="SNF2/RAD54-like_C"/>
</dbReference>
<dbReference type="SUPFAM" id="SSF52540">
    <property type="entry name" value="P-loop containing nucleoside triphosphate hydrolases"/>
    <property type="match status" value="2"/>
</dbReference>
<dbReference type="GO" id="GO:0016787">
    <property type="term" value="F:hydrolase activity"/>
    <property type="evidence" value="ECO:0007669"/>
    <property type="project" value="UniProtKB-KW"/>
</dbReference>
<protein>
    <submittedName>
        <fullName evidence="4">ATP-dependent helicase</fullName>
    </submittedName>
</protein>
<dbReference type="Pfam" id="PF00176">
    <property type="entry name" value="SNF2-rel_dom"/>
    <property type="match status" value="1"/>
</dbReference>
<feature type="domain" description="Helicase C-terminal" evidence="3">
    <location>
        <begin position="816"/>
        <end position="972"/>
    </location>
</feature>
<dbReference type="Gene3D" id="3.40.50.10810">
    <property type="entry name" value="Tandem AAA-ATPase domain"/>
    <property type="match status" value="1"/>
</dbReference>
<proteinExistence type="predicted"/>
<dbReference type="PANTHER" id="PTHR10799">
    <property type="entry name" value="SNF2/RAD54 HELICASE FAMILY"/>
    <property type="match status" value="1"/>
</dbReference>
<feature type="domain" description="Helicase ATP-binding" evidence="2">
    <location>
        <begin position="535"/>
        <end position="694"/>
    </location>
</feature>
<dbReference type="Gene3D" id="3.40.50.300">
    <property type="entry name" value="P-loop containing nucleotide triphosphate hydrolases"/>
    <property type="match status" value="1"/>
</dbReference>
<dbReference type="InterPro" id="IPR014001">
    <property type="entry name" value="Helicase_ATP-bd"/>
</dbReference>
<keyword evidence="1" id="KW-0378">Hydrolase</keyword>
<dbReference type="InterPro" id="IPR038718">
    <property type="entry name" value="SNF2-like_sf"/>
</dbReference>
<dbReference type="InterPro" id="IPR000330">
    <property type="entry name" value="SNF2_N"/>
</dbReference>
<dbReference type="PROSITE" id="PS51194">
    <property type="entry name" value="HELICASE_CTER"/>
    <property type="match status" value="1"/>
</dbReference>
<dbReference type="CDD" id="cd18793">
    <property type="entry name" value="SF2_C_SNF"/>
    <property type="match status" value="1"/>
</dbReference>
<evidence type="ECO:0000259" key="3">
    <source>
        <dbReference type="PROSITE" id="PS51194"/>
    </source>
</evidence>
<dbReference type="CDD" id="cd18012">
    <property type="entry name" value="DEXQc_arch_SWI2_SNF2"/>
    <property type="match status" value="1"/>
</dbReference>
<keyword evidence="4" id="KW-0067">ATP-binding</keyword>
<evidence type="ECO:0000256" key="1">
    <source>
        <dbReference type="ARBA" id="ARBA00022801"/>
    </source>
</evidence>
<dbReference type="InterPro" id="IPR027417">
    <property type="entry name" value="P-loop_NTPase"/>
</dbReference>